<feature type="region of interest" description="Disordered" evidence="1">
    <location>
        <begin position="37"/>
        <end position="70"/>
    </location>
</feature>
<dbReference type="SUPFAM" id="SSF55729">
    <property type="entry name" value="Acyl-CoA N-acyltransferases (Nat)"/>
    <property type="match status" value="1"/>
</dbReference>
<feature type="region of interest" description="Disordered" evidence="1">
    <location>
        <begin position="410"/>
        <end position="433"/>
    </location>
</feature>
<dbReference type="InterPro" id="IPR016181">
    <property type="entry name" value="Acyl_CoA_acyltransferase"/>
</dbReference>
<dbReference type="AlphaFoldDB" id="A0A7S1ACY0"/>
<evidence type="ECO:0000256" key="1">
    <source>
        <dbReference type="SAM" id="MobiDB-lite"/>
    </source>
</evidence>
<dbReference type="EMBL" id="HBFQ01034721">
    <property type="protein sequence ID" value="CAD8850122.1"/>
    <property type="molecule type" value="Transcribed_RNA"/>
</dbReference>
<proteinExistence type="predicted"/>
<gene>
    <name evidence="2" type="ORF">NSCI0253_LOCUS24472</name>
</gene>
<organism evidence="2">
    <name type="scientific">Noctiluca scintillans</name>
    <name type="common">Sea sparkle</name>
    <name type="synonym">Red tide dinoflagellate</name>
    <dbReference type="NCBI Taxonomy" id="2966"/>
    <lineage>
        <taxon>Eukaryota</taxon>
        <taxon>Sar</taxon>
        <taxon>Alveolata</taxon>
        <taxon>Dinophyceae</taxon>
        <taxon>Noctilucales</taxon>
        <taxon>Noctilucaceae</taxon>
        <taxon>Noctiluca</taxon>
    </lineage>
</organism>
<sequence length="446" mass="48918">MADTIRAYPLMLDRCRPDGVKLRRLVVDLTEMTVDLTESQDAETEPNGRPLEESAQCAEGSSASTPRGLGRSVVRQSWEFSAPRVVDGVQAAKPCWSVALPSAAVHSVCKRRLSLQLDGSQSKRPRLPRVCQEQEVAIGMSPATASSLHEAVSQQVLEPGCREIHDPDRRGAVADSVVGSAAGAGNPVEATMAAEQGAASHSCGHDREKHAQVGFCAVQRLLPPLRRNGKTRCVVVHGYQQVRRCNPSLVEQAKTLLFRHGWPLSEDAATRQHIVKLFGQSGKHTFGRANVSAHLGWVTQPRGALRENLVAVAILSVYRYRDSRRCGCLEFIVSRMRGAGTELVERAKEQLEEENIPRLYSGADLSRKVALRAHLRWGFRGIEEDEWSRAGLQLYGEGDVCYMSLDLSARTSPSLPPSTADDVRTTPTSRRPRVVQGIGCGRRRTP</sequence>
<reference evidence="2" key="1">
    <citation type="submission" date="2021-01" db="EMBL/GenBank/DDBJ databases">
        <authorList>
            <person name="Corre E."/>
            <person name="Pelletier E."/>
            <person name="Niang G."/>
            <person name="Scheremetjew M."/>
            <person name="Finn R."/>
            <person name="Kale V."/>
            <person name="Holt S."/>
            <person name="Cochrane G."/>
            <person name="Meng A."/>
            <person name="Brown T."/>
            <person name="Cohen L."/>
        </authorList>
    </citation>
    <scope>NUCLEOTIDE SEQUENCE</scope>
</reference>
<evidence type="ECO:0000313" key="2">
    <source>
        <dbReference type="EMBL" id="CAD8850122.1"/>
    </source>
</evidence>
<name>A0A7S1ACY0_NOCSC</name>
<protein>
    <submittedName>
        <fullName evidence="2">Uncharacterized protein</fullName>
    </submittedName>
</protein>
<accession>A0A7S1ACY0</accession>